<organism evidence="1 2">
    <name type="scientific">Rhabditophanes sp. KR3021</name>
    <dbReference type="NCBI Taxonomy" id="114890"/>
    <lineage>
        <taxon>Eukaryota</taxon>
        <taxon>Metazoa</taxon>
        <taxon>Ecdysozoa</taxon>
        <taxon>Nematoda</taxon>
        <taxon>Chromadorea</taxon>
        <taxon>Rhabditida</taxon>
        <taxon>Tylenchina</taxon>
        <taxon>Panagrolaimomorpha</taxon>
        <taxon>Strongyloidoidea</taxon>
        <taxon>Alloionematidae</taxon>
        <taxon>Rhabditophanes</taxon>
    </lineage>
</organism>
<evidence type="ECO:0000313" key="2">
    <source>
        <dbReference type="WBParaSite" id="RSKR_0000791300.1"/>
    </source>
</evidence>
<proteinExistence type="predicted"/>
<dbReference type="Proteomes" id="UP000095286">
    <property type="component" value="Unplaced"/>
</dbReference>
<name>A0AC35U679_9BILA</name>
<reference evidence="2" key="1">
    <citation type="submission" date="2016-11" db="UniProtKB">
        <authorList>
            <consortium name="WormBaseParasite"/>
        </authorList>
    </citation>
    <scope>IDENTIFICATION</scope>
    <source>
        <strain evidence="2">KR3021</strain>
    </source>
</reference>
<protein>
    <submittedName>
        <fullName evidence="2">G_PROTEIN_RECEP_F1_2 domain-containing protein</fullName>
    </submittedName>
</protein>
<dbReference type="WBParaSite" id="RSKR_0000791300.1">
    <property type="protein sequence ID" value="RSKR_0000791300.1"/>
    <property type="gene ID" value="RSKR_0000791300"/>
</dbReference>
<sequence length="417" mass="46220">MFAPECYEIHNNTYEKLQMLLRANSSIEKISFQECLPICSFCAFNAPSQTYVLINILLTGIMMPFVGILGLLGNITSTYVYTRPAMKSSTNSYLCALATSDCFIIITAFVSFWLDLIKNRSVILHQLYGIVVPYAYPMAHGAQFCSVYFTILAATDGFVQICLSERCKRWVSRPCVVKKAICLVICTGIGLTLPRWKEMMVLECWHSEVSNSYEICQHPFALHDWYGSIYIGVICNTVLITGPLTVLVFLNVCIITASAMSKKNNNSGASGGDNIALILVVLLFILCNIASYLLNAYELALYDLIGTSVNYVVDTSNMLTVFSASFNFVIYYVFSLSFRHTLHQYFGNPARCDGGPKQFFGSSSGEGDSETGLNLTPNKVIVKSVENDNLSVSLEPKRQDTISRISSMKNGPASVEM</sequence>
<evidence type="ECO:0000313" key="1">
    <source>
        <dbReference type="Proteomes" id="UP000095286"/>
    </source>
</evidence>
<accession>A0AC35U679</accession>